<proteinExistence type="predicted"/>
<dbReference type="InterPro" id="IPR052019">
    <property type="entry name" value="F420H2_bilvrd_red/Heme_oxyg"/>
</dbReference>
<protein>
    <submittedName>
        <fullName evidence="3">Pyridoxamine 5'-phosphate oxidase family protein</fullName>
    </submittedName>
</protein>
<dbReference type="PANTHER" id="PTHR35176:SF6">
    <property type="entry name" value="HEME OXYGENASE HI_0854-RELATED"/>
    <property type="match status" value="1"/>
</dbReference>
<evidence type="ECO:0000259" key="2">
    <source>
        <dbReference type="Pfam" id="PF01243"/>
    </source>
</evidence>
<reference evidence="3" key="1">
    <citation type="submission" date="2021-04" db="EMBL/GenBank/DDBJ databases">
        <authorList>
            <person name="Hartkoorn R.C."/>
            <person name="Beaudoing E."/>
            <person name="Hot D."/>
        </authorList>
    </citation>
    <scope>NUCLEOTIDE SEQUENCE</scope>
    <source>
        <strain evidence="3">NRRL B-16292</strain>
    </source>
</reference>
<evidence type="ECO:0000313" key="3">
    <source>
        <dbReference type="EMBL" id="UWP81368.1"/>
    </source>
</evidence>
<dbReference type="Gene3D" id="2.30.110.10">
    <property type="entry name" value="Electron Transport, Fmn-binding Protein, Chain A"/>
    <property type="match status" value="1"/>
</dbReference>
<reference evidence="3" key="2">
    <citation type="submission" date="2022-09" db="EMBL/GenBank/DDBJ databases">
        <title>Biosynthetic gene clusters of Dactylosporangioum fulvum.</title>
        <authorList>
            <person name="Caradec T."/>
        </authorList>
    </citation>
    <scope>NUCLEOTIDE SEQUENCE</scope>
    <source>
        <strain evidence="3">NRRL B-16292</strain>
    </source>
</reference>
<evidence type="ECO:0000256" key="1">
    <source>
        <dbReference type="ARBA" id="ARBA00023002"/>
    </source>
</evidence>
<sequence>MTALTDDVLRLVDDVNIAHIATVLPDGAPHSVPVWIDREGDRLAVLTSPRSRKARNLAAEPRVAISIVQHQRPNETALVRGRLAEVVDGDRAWGIIDRMSVKYTGGPYPLRTDRVVLLFEVEHAQAIAF</sequence>
<dbReference type="Proteomes" id="UP001059617">
    <property type="component" value="Chromosome"/>
</dbReference>
<dbReference type="Pfam" id="PF01243">
    <property type="entry name" value="PNPOx_N"/>
    <property type="match status" value="1"/>
</dbReference>
<feature type="domain" description="Pyridoxamine 5'-phosphate oxidase N-terminal" evidence="2">
    <location>
        <begin position="5"/>
        <end position="126"/>
    </location>
</feature>
<dbReference type="SUPFAM" id="SSF50475">
    <property type="entry name" value="FMN-binding split barrel"/>
    <property type="match status" value="1"/>
</dbReference>
<accession>A0ABY5VUA1</accession>
<dbReference type="RefSeq" id="WP_259859132.1">
    <property type="nucleotide sequence ID" value="NZ_BAAAST010000002.1"/>
</dbReference>
<keyword evidence="1" id="KW-0560">Oxidoreductase</keyword>
<keyword evidence="4" id="KW-1185">Reference proteome</keyword>
<dbReference type="InterPro" id="IPR011576">
    <property type="entry name" value="Pyridox_Oxase_N"/>
</dbReference>
<dbReference type="EMBL" id="CP073720">
    <property type="protein sequence ID" value="UWP81368.1"/>
    <property type="molecule type" value="Genomic_DNA"/>
</dbReference>
<dbReference type="InterPro" id="IPR012349">
    <property type="entry name" value="Split_barrel_FMN-bd"/>
</dbReference>
<evidence type="ECO:0000313" key="4">
    <source>
        <dbReference type="Proteomes" id="UP001059617"/>
    </source>
</evidence>
<gene>
    <name evidence="3" type="ORF">Dfulv_40630</name>
</gene>
<name>A0ABY5VUA1_9ACTN</name>
<organism evidence="3 4">
    <name type="scientific">Dactylosporangium fulvum</name>
    <dbReference type="NCBI Taxonomy" id="53359"/>
    <lineage>
        <taxon>Bacteria</taxon>
        <taxon>Bacillati</taxon>
        <taxon>Actinomycetota</taxon>
        <taxon>Actinomycetes</taxon>
        <taxon>Micromonosporales</taxon>
        <taxon>Micromonosporaceae</taxon>
        <taxon>Dactylosporangium</taxon>
    </lineage>
</organism>
<dbReference type="PANTHER" id="PTHR35176">
    <property type="entry name" value="HEME OXYGENASE HI_0854-RELATED"/>
    <property type="match status" value="1"/>
</dbReference>